<reference evidence="8 9" key="1">
    <citation type="submission" date="2020-02" db="EMBL/GenBank/DDBJ databases">
        <title>Genome sequence of the type strain CGMCC 1.15528 of Mesorhizobium zhangyense.</title>
        <authorList>
            <person name="Gao J."/>
            <person name="Sun J."/>
        </authorList>
    </citation>
    <scope>NUCLEOTIDE SEQUENCE [LARGE SCALE GENOMIC DNA]</scope>
    <source>
        <strain evidence="8 9">CGMCC 1.15528</strain>
    </source>
</reference>
<evidence type="ECO:0000256" key="1">
    <source>
        <dbReference type="ARBA" id="ARBA00022598"/>
    </source>
</evidence>
<feature type="domain" description="tRNA(Ile)-lysidine/2-thiocytidine synthase N-terminal" evidence="7">
    <location>
        <begin position="20"/>
        <end position="201"/>
    </location>
</feature>
<comment type="caution">
    <text evidence="8">The sequence shown here is derived from an EMBL/GenBank/DDBJ whole genome shotgun (WGS) entry which is preliminary data.</text>
</comment>
<keyword evidence="4 6" id="KW-0067">ATP-binding</keyword>
<dbReference type="PANTHER" id="PTHR43033:SF1">
    <property type="entry name" value="TRNA(ILE)-LYSIDINE SYNTHASE-RELATED"/>
    <property type="match status" value="1"/>
</dbReference>
<dbReference type="GO" id="GO:0006400">
    <property type="term" value="P:tRNA modification"/>
    <property type="evidence" value="ECO:0007669"/>
    <property type="project" value="UniProtKB-UniRule"/>
</dbReference>
<comment type="subcellular location">
    <subcellularLocation>
        <location evidence="6">Cytoplasm</location>
    </subcellularLocation>
</comment>
<dbReference type="Gene3D" id="3.40.50.620">
    <property type="entry name" value="HUPs"/>
    <property type="match status" value="1"/>
</dbReference>
<dbReference type="EC" id="6.3.4.19" evidence="6"/>
<comment type="catalytic activity">
    <reaction evidence="5 6">
        <text>cytidine(34) in tRNA(Ile2) + L-lysine + ATP = lysidine(34) in tRNA(Ile2) + AMP + diphosphate + H(+)</text>
        <dbReference type="Rhea" id="RHEA:43744"/>
        <dbReference type="Rhea" id="RHEA-COMP:10625"/>
        <dbReference type="Rhea" id="RHEA-COMP:10670"/>
        <dbReference type="ChEBI" id="CHEBI:15378"/>
        <dbReference type="ChEBI" id="CHEBI:30616"/>
        <dbReference type="ChEBI" id="CHEBI:32551"/>
        <dbReference type="ChEBI" id="CHEBI:33019"/>
        <dbReference type="ChEBI" id="CHEBI:82748"/>
        <dbReference type="ChEBI" id="CHEBI:83665"/>
        <dbReference type="ChEBI" id="CHEBI:456215"/>
        <dbReference type="EC" id="6.3.4.19"/>
    </reaction>
</comment>
<dbReference type="InterPro" id="IPR014729">
    <property type="entry name" value="Rossmann-like_a/b/a_fold"/>
</dbReference>
<keyword evidence="9" id="KW-1185">Reference proteome</keyword>
<protein>
    <recommendedName>
        <fullName evidence="6">tRNA(Ile)-lysidine synthase</fullName>
        <ecNumber evidence="6">6.3.4.19</ecNumber>
    </recommendedName>
    <alternativeName>
        <fullName evidence="6">tRNA(Ile)-2-lysyl-cytidine synthase</fullName>
    </alternativeName>
    <alternativeName>
        <fullName evidence="6">tRNA(Ile)-lysidine synthetase</fullName>
    </alternativeName>
</protein>
<dbReference type="CDD" id="cd01992">
    <property type="entry name" value="TilS_N"/>
    <property type="match status" value="1"/>
</dbReference>
<keyword evidence="2 6" id="KW-0819">tRNA processing</keyword>
<dbReference type="Pfam" id="PF01171">
    <property type="entry name" value="ATP_bind_3"/>
    <property type="match status" value="1"/>
</dbReference>
<dbReference type="NCBIfam" id="TIGR02432">
    <property type="entry name" value="lysidine_TilS_N"/>
    <property type="match status" value="1"/>
</dbReference>
<name>A0A7C9R7Q5_9HYPH</name>
<dbReference type="GO" id="GO:0005524">
    <property type="term" value="F:ATP binding"/>
    <property type="evidence" value="ECO:0007669"/>
    <property type="project" value="UniProtKB-UniRule"/>
</dbReference>
<evidence type="ECO:0000256" key="3">
    <source>
        <dbReference type="ARBA" id="ARBA00022741"/>
    </source>
</evidence>
<evidence type="ECO:0000313" key="8">
    <source>
        <dbReference type="EMBL" id="NGN42214.1"/>
    </source>
</evidence>
<dbReference type="HAMAP" id="MF_01161">
    <property type="entry name" value="tRNA_Ile_lys_synt"/>
    <property type="match status" value="1"/>
</dbReference>
<evidence type="ECO:0000256" key="6">
    <source>
        <dbReference type="HAMAP-Rule" id="MF_01161"/>
    </source>
</evidence>
<comment type="domain">
    <text evidence="6">The N-terminal region contains the highly conserved SGGXDS motif, predicted to be a P-loop motif involved in ATP binding.</text>
</comment>
<organism evidence="8 9">
    <name type="scientific">Mesorhizobium zhangyense</name>
    <dbReference type="NCBI Taxonomy" id="1776730"/>
    <lineage>
        <taxon>Bacteria</taxon>
        <taxon>Pseudomonadati</taxon>
        <taxon>Pseudomonadota</taxon>
        <taxon>Alphaproteobacteria</taxon>
        <taxon>Hyphomicrobiales</taxon>
        <taxon>Phyllobacteriaceae</taxon>
        <taxon>Mesorhizobium</taxon>
    </lineage>
</organism>
<dbReference type="AlphaFoldDB" id="A0A7C9R7Q5"/>
<comment type="function">
    <text evidence="6">Ligates lysine onto the cytidine present at position 34 of the AUA codon-specific tRNA(Ile) that contains the anticodon CAU, in an ATP-dependent manner. Cytidine is converted to lysidine, thus changing the amino acid specificity of the tRNA from methionine to isoleucine.</text>
</comment>
<evidence type="ECO:0000256" key="5">
    <source>
        <dbReference type="ARBA" id="ARBA00048539"/>
    </source>
</evidence>
<evidence type="ECO:0000313" key="9">
    <source>
        <dbReference type="Proteomes" id="UP000481252"/>
    </source>
</evidence>
<feature type="binding site" evidence="6">
    <location>
        <begin position="25"/>
        <end position="30"/>
    </location>
    <ligand>
        <name>ATP</name>
        <dbReference type="ChEBI" id="CHEBI:30616"/>
    </ligand>
</feature>
<sequence>MGVDPLQLFSNFDVAPRRALIAAVSGGSDSLALLLLAKSFLDRTAPAIRLVAVTVDHALRPGSAAEADEVAQLAARHGIAHRTMTWTGEKPAAGIPAAAREARYGLLAQAAKLEGTDLILTGHTADDQAETVLMRKARQDDGRGLAGMAPATLFDCHVWIARPLLATRREALRNFLRTQGVTWLEDPTNTNELFERPRMRAELRQDGERVAEALEIATDAAGERMRLGAEAAALIGAFASRPAPGLLRLDRDFAAPKTRDAAIYALRTLLAVVGGTPFLPDEARSAELFGNLSRDTFCATLSRTVIDKRRIGIFLHREARGLPAPSMPDDGMIWDGRYRILRAASIDGVTVAPLGALQAKSLTTQTENLPASLVRSALAAEPALWRGEECLGRIAADAALRGLKAMPVAAPWARFLPAFDLEPARAVIALLGAAPLPASPWRGHKAKA</sequence>
<keyword evidence="6" id="KW-0963">Cytoplasm</keyword>
<accession>A0A7C9R7Q5</accession>
<evidence type="ECO:0000259" key="7">
    <source>
        <dbReference type="Pfam" id="PF01171"/>
    </source>
</evidence>
<dbReference type="InterPro" id="IPR012795">
    <property type="entry name" value="tRNA_Ile_lys_synt_N"/>
</dbReference>
<dbReference type="SUPFAM" id="SSF52402">
    <property type="entry name" value="Adenine nucleotide alpha hydrolases-like"/>
    <property type="match status" value="1"/>
</dbReference>
<comment type="similarity">
    <text evidence="6">Belongs to the tRNA(Ile)-lysidine synthase family.</text>
</comment>
<dbReference type="Proteomes" id="UP000481252">
    <property type="component" value="Unassembled WGS sequence"/>
</dbReference>
<evidence type="ECO:0000256" key="4">
    <source>
        <dbReference type="ARBA" id="ARBA00022840"/>
    </source>
</evidence>
<keyword evidence="3 6" id="KW-0547">Nucleotide-binding</keyword>
<dbReference type="InterPro" id="IPR011063">
    <property type="entry name" value="TilS/TtcA_N"/>
</dbReference>
<dbReference type="InterPro" id="IPR012094">
    <property type="entry name" value="tRNA_Ile_lys_synt"/>
</dbReference>
<keyword evidence="1 6" id="KW-0436">Ligase</keyword>
<dbReference type="PANTHER" id="PTHR43033">
    <property type="entry name" value="TRNA(ILE)-LYSIDINE SYNTHASE-RELATED"/>
    <property type="match status" value="1"/>
</dbReference>
<evidence type="ECO:0000256" key="2">
    <source>
        <dbReference type="ARBA" id="ARBA00022694"/>
    </source>
</evidence>
<dbReference type="EMBL" id="JAAKZG010000005">
    <property type="protein sequence ID" value="NGN42214.1"/>
    <property type="molecule type" value="Genomic_DNA"/>
</dbReference>
<dbReference type="GO" id="GO:0032267">
    <property type="term" value="F:tRNA(Ile)-lysidine synthase activity"/>
    <property type="evidence" value="ECO:0007669"/>
    <property type="project" value="UniProtKB-EC"/>
</dbReference>
<dbReference type="GO" id="GO:0005737">
    <property type="term" value="C:cytoplasm"/>
    <property type="evidence" value="ECO:0007669"/>
    <property type="project" value="UniProtKB-SubCell"/>
</dbReference>
<gene>
    <name evidence="6 8" type="primary">tilS</name>
    <name evidence="8" type="ORF">G6N74_14185</name>
</gene>
<proteinExistence type="inferred from homology"/>